<dbReference type="Proteomes" id="UP000321638">
    <property type="component" value="Unassembled WGS sequence"/>
</dbReference>
<evidence type="ECO:0000256" key="2">
    <source>
        <dbReference type="ARBA" id="ARBA00005695"/>
    </source>
</evidence>
<keyword evidence="7" id="KW-1185">Reference proteome</keyword>
<dbReference type="GO" id="GO:0015833">
    <property type="term" value="P:peptide transport"/>
    <property type="evidence" value="ECO:0007669"/>
    <property type="project" value="TreeGrafter"/>
</dbReference>
<dbReference type="Gene3D" id="3.10.105.10">
    <property type="entry name" value="Dipeptide-binding Protein, Domain 3"/>
    <property type="match status" value="1"/>
</dbReference>
<organism evidence="6 7">
    <name type="scientific">Vineibacter terrae</name>
    <dbReference type="NCBI Taxonomy" id="2586908"/>
    <lineage>
        <taxon>Bacteria</taxon>
        <taxon>Pseudomonadati</taxon>
        <taxon>Pseudomonadota</taxon>
        <taxon>Alphaproteobacteria</taxon>
        <taxon>Hyphomicrobiales</taxon>
        <taxon>Vineibacter</taxon>
    </lineage>
</organism>
<dbReference type="Gene3D" id="3.40.190.10">
    <property type="entry name" value="Periplasmic binding protein-like II"/>
    <property type="match status" value="1"/>
</dbReference>
<dbReference type="GO" id="GO:0043190">
    <property type="term" value="C:ATP-binding cassette (ABC) transporter complex"/>
    <property type="evidence" value="ECO:0007669"/>
    <property type="project" value="InterPro"/>
</dbReference>
<dbReference type="PIRSF" id="PIRSF002741">
    <property type="entry name" value="MppA"/>
    <property type="match status" value="1"/>
</dbReference>
<comment type="caution">
    <text evidence="6">The sequence shown here is derived from an EMBL/GenBank/DDBJ whole genome shotgun (WGS) entry which is preliminary data.</text>
</comment>
<dbReference type="Pfam" id="PF00496">
    <property type="entry name" value="SBP_bac_5"/>
    <property type="match status" value="1"/>
</dbReference>
<feature type="domain" description="Solute-binding protein family 5" evidence="5">
    <location>
        <begin position="73"/>
        <end position="435"/>
    </location>
</feature>
<keyword evidence="3 4" id="KW-0732">Signal</keyword>
<dbReference type="InterPro" id="IPR000914">
    <property type="entry name" value="SBP_5_dom"/>
</dbReference>
<dbReference type="SUPFAM" id="SSF53850">
    <property type="entry name" value="Periplasmic binding protein-like II"/>
    <property type="match status" value="1"/>
</dbReference>
<name>A0A5C8PRU6_9HYPH</name>
<protein>
    <submittedName>
        <fullName evidence="6">ABC transporter substrate-binding protein</fullName>
    </submittedName>
</protein>
<comment type="similarity">
    <text evidence="2">Belongs to the bacterial solute-binding protein 5 family.</text>
</comment>
<evidence type="ECO:0000259" key="5">
    <source>
        <dbReference type="Pfam" id="PF00496"/>
    </source>
</evidence>
<evidence type="ECO:0000256" key="3">
    <source>
        <dbReference type="ARBA" id="ARBA00022729"/>
    </source>
</evidence>
<dbReference type="PANTHER" id="PTHR30290:SF38">
    <property type="entry name" value="D,D-DIPEPTIDE-BINDING PERIPLASMIC PROTEIN DDPA-RELATED"/>
    <property type="match status" value="1"/>
</dbReference>
<dbReference type="GO" id="GO:0030288">
    <property type="term" value="C:outer membrane-bounded periplasmic space"/>
    <property type="evidence" value="ECO:0007669"/>
    <property type="project" value="UniProtKB-ARBA"/>
</dbReference>
<evidence type="ECO:0000256" key="1">
    <source>
        <dbReference type="ARBA" id="ARBA00004418"/>
    </source>
</evidence>
<evidence type="ECO:0000313" key="7">
    <source>
        <dbReference type="Proteomes" id="UP000321638"/>
    </source>
</evidence>
<dbReference type="InterPro" id="IPR030678">
    <property type="entry name" value="Peptide/Ni-bd"/>
</dbReference>
<feature type="signal peptide" evidence="4">
    <location>
        <begin position="1"/>
        <end position="26"/>
    </location>
</feature>
<dbReference type="AlphaFoldDB" id="A0A5C8PRU6"/>
<reference evidence="6 7" key="1">
    <citation type="submission" date="2019-06" db="EMBL/GenBank/DDBJ databases">
        <title>New taxonomy in bacterial strain CC-CFT640, isolated from vineyard.</title>
        <authorList>
            <person name="Lin S.-Y."/>
            <person name="Tsai C.-F."/>
            <person name="Young C.-C."/>
        </authorList>
    </citation>
    <scope>NUCLEOTIDE SEQUENCE [LARGE SCALE GENOMIC DNA]</scope>
    <source>
        <strain evidence="6 7">CC-CFT640</strain>
    </source>
</reference>
<comment type="subcellular location">
    <subcellularLocation>
        <location evidence="1">Periplasm</location>
    </subcellularLocation>
</comment>
<evidence type="ECO:0000256" key="4">
    <source>
        <dbReference type="SAM" id="SignalP"/>
    </source>
</evidence>
<gene>
    <name evidence="6" type="ORF">FHP25_09340</name>
</gene>
<feature type="chain" id="PRO_5022709466" evidence="4">
    <location>
        <begin position="27"/>
        <end position="524"/>
    </location>
</feature>
<proteinExistence type="inferred from homology"/>
<dbReference type="CDD" id="cd08502">
    <property type="entry name" value="PBP2_NikA_DppA_OppA_like_16"/>
    <property type="match status" value="1"/>
</dbReference>
<accession>A0A5C8PRU6</accession>
<dbReference type="Gene3D" id="3.90.76.10">
    <property type="entry name" value="Dipeptide-binding Protein, Domain 1"/>
    <property type="match status" value="1"/>
</dbReference>
<dbReference type="GO" id="GO:1904680">
    <property type="term" value="F:peptide transmembrane transporter activity"/>
    <property type="evidence" value="ECO:0007669"/>
    <property type="project" value="TreeGrafter"/>
</dbReference>
<dbReference type="PANTHER" id="PTHR30290">
    <property type="entry name" value="PERIPLASMIC BINDING COMPONENT OF ABC TRANSPORTER"/>
    <property type="match status" value="1"/>
</dbReference>
<dbReference type="EMBL" id="VDUZ01000008">
    <property type="protein sequence ID" value="TXL77622.1"/>
    <property type="molecule type" value="Genomic_DNA"/>
</dbReference>
<sequence length="524" mass="58256">MSMFGKRIALAAGLIGLSLLGSTAQAQTTLRVVAHSDLKVLDPIWTTAYITRNHGYLVYDTLLAQDSDLRIRPQMADWKVSADKLVWTFTLRDGLEWHDGQPVTSEDVVPSLKRWAERDGMGQQLWQFVKEIKAVDPRTVELVLKEPYGLVLESLGKPSSTVPFIMPKRVAETPSNQQIKEFVGSGPFILKLDEWKPGDKVVYVKNPKYKPRAEPPSGLAGGKVAKVDRIEWLSIPDPLTAANALLAGEIDMIELPPPDLFPVLKEDKNIELYGWNALGSQIIARMNHLHAPFNNVKARQAVLYATAQEDYLKAQVGDEAIYSTCNAPLVCGTPNGKTYGDLLIKPDLDKARQLLKESGYDGTPIVILHATDLQSSNRLPQVAKAQLEKVGFKVDMQSMDWQSVVSRRAKKDPPAQGGWHMFFTTSVAVDSANPVANIFTSGGCEKAWFGWPCDEALEKLRIAYARATDDAEKKALADKVQDRIMEQAHYLVVGQYKAFGAYRKERMQGWLPGPAAVFWNISKK</sequence>
<dbReference type="OrthoDB" id="7232729at2"/>
<evidence type="ECO:0000313" key="6">
    <source>
        <dbReference type="EMBL" id="TXL77622.1"/>
    </source>
</evidence>
<dbReference type="InterPro" id="IPR039424">
    <property type="entry name" value="SBP_5"/>
</dbReference>